<proteinExistence type="predicted"/>
<accession>A0AAD6W465</accession>
<comment type="caution">
    <text evidence="1">The sequence shown here is derived from an EMBL/GenBank/DDBJ whole genome shotgun (WGS) entry which is preliminary data.</text>
</comment>
<gene>
    <name evidence="1" type="ORF">NC653_014655</name>
</gene>
<name>A0AAD6W465_9ROSI</name>
<dbReference type="Proteomes" id="UP001164929">
    <property type="component" value="Chromosome 5"/>
</dbReference>
<organism evidence="1 2">
    <name type="scientific">Populus alba x Populus x berolinensis</name>
    <dbReference type="NCBI Taxonomy" id="444605"/>
    <lineage>
        <taxon>Eukaryota</taxon>
        <taxon>Viridiplantae</taxon>
        <taxon>Streptophyta</taxon>
        <taxon>Embryophyta</taxon>
        <taxon>Tracheophyta</taxon>
        <taxon>Spermatophyta</taxon>
        <taxon>Magnoliopsida</taxon>
        <taxon>eudicotyledons</taxon>
        <taxon>Gunneridae</taxon>
        <taxon>Pentapetalae</taxon>
        <taxon>rosids</taxon>
        <taxon>fabids</taxon>
        <taxon>Malpighiales</taxon>
        <taxon>Salicaceae</taxon>
        <taxon>Saliceae</taxon>
        <taxon>Populus</taxon>
    </lineage>
</organism>
<reference evidence="1" key="1">
    <citation type="journal article" date="2023" name="Mol. Ecol. Resour.">
        <title>Chromosome-level genome assembly of a triploid poplar Populus alba 'Berolinensis'.</title>
        <authorList>
            <person name="Chen S."/>
            <person name="Yu Y."/>
            <person name="Wang X."/>
            <person name="Wang S."/>
            <person name="Zhang T."/>
            <person name="Zhou Y."/>
            <person name="He R."/>
            <person name="Meng N."/>
            <person name="Wang Y."/>
            <person name="Liu W."/>
            <person name="Liu Z."/>
            <person name="Liu J."/>
            <person name="Guo Q."/>
            <person name="Huang H."/>
            <person name="Sederoff R.R."/>
            <person name="Wang G."/>
            <person name="Qu G."/>
            <person name="Chen S."/>
        </authorList>
    </citation>
    <scope>NUCLEOTIDE SEQUENCE</scope>
    <source>
        <strain evidence="1">SC-2020</strain>
    </source>
</reference>
<keyword evidence="2" id="KW-1185">Reference proteome</keyword>
<dbReference type="EMBL" id="JAQIZT010000005">
    <property type="protein sequence ID" value="KAJ6998552.1"/>
    <property type="molecule type" value="Genomic_DNA"/>
</dbReference>
<protein>
    <submittedName>
        <fullName evidence="1">Uncharacterized protein</fullName>
    </submittedName>
</protein>
<dbReference type="AlphaFoldDB" id="A0AAD6W465"/>
<sequence length="91" mass="10687">MEKLVTSIGSLRQSEDVCEVESESSKVRGQPHQNLSLRQRCRDCWKLGRNWDLGILRTCRCWQLPLETRWIESWTINGMMPNSSNFTDDSR</sequence>
<evidence type="ECO:0000313" key="1">
    <source>
        <dbReference type="EMBL" id="KAJ6998552.1"/>
    </source>
</evidence>
<evidence type="ECO:0000313" key="2">
    <source>
        <dbReference type="Proteomes" id="UP001164929"/>
    </source>
</evidence>